<sequence>KDKAGRLLGNAQEQMQRWAEHFKDLLNRPVPLGQPDIDPAAKDLTIDCSKPSKAEIKAILQLRNGKATGPDGIPAEAIKANADISTDMLHGLLGKIWEREEIPK</sequence>
<evidence type="ECO:0008006" key="2">
    <source>
        <dbReference type="Google" id="ProtNLM"/>
    </source>
</evidence>
<accession>A0A0B7B9R6</accession>
<evidence type="ECO:0000313" key="1">
    <source>
        <dbReference type="EMBL" id="CEK89026.1"/>
    </source>
</evidence>
<proteinExistence type="predicted"/>
<protein>
    <recommendedName>
        <fullName evidence="2">Reverse transcriptase domain-containing protein</fullName>
    </recommendedName>
</protein>
<organism evidence="1">
    <name type="scientific">Arion vulgaris</name>
    <dbReference type="NCBI Taxonomy" id="1028688"/>
    <lineage>
        <taxon>Eukaryota</taxon>
        <taxon>Metazoa</taxon>
        <taxon>Spiralia</taxon>
        <taxon>Lophotrochozoa</taxon>
        <taxon>Mollusca</taxon>
        <taxon>Gastropoda</taxon>
        <taxon>Heterobranchia</taxon>
        <taxon>Euthyneura</taxon>
        <taxon>Panpulmonata</taxon>
        <taxon>Eupulmonata</taxon>
        <taxon>Stylommatophora</taxon>
        <taxon>Helicina</taxon>
        <taxon>Arionoidea</taxon>
        <taxon>Arionidae</taxon>
        <taxon>Arion</taxon>
    </lineage>
</organism>
<gene>
    <name evidence="1" type="primary">ORF168495</name>
</gene>
<dbReference type="AlphaFoldDB" id="A0A0B7B9R6"/>
<feature type="non-terminal residue" evidence="1">
    <location>
        <position position="1"/>
    </location>
</feature>
<feature type="non-terminal residue" evidence="1">
    <location>
        <position position="104"/>
    </location>
</feature>
<reference evidence="1" key="1">
    <citation type="submission" date="2014-12" db="EMBL/GenBank/DDBJ databases">
        <title>Insight into the proteome of Arion vulgaris.</title>
        <authorList>
            <person name="Aradska J."/>
            <person name="Bulat T."/>
            <person name="Smidak R."/>
            <person name="Sarate P."/>
            <person name="Gangsoo J."/>
            <person name="Sialana F."/>
            <person name="Bilban M."/>
            <person name="Lubec G."/>
        </authorList>
    </citation>
    <scope>NUCLEOTIDE SEQUENCE</scope>
    <source>
        <tissue evidence="1">Skin</tissue>
    </source>
</reference>
<dbReference type="EMBL" id="HACG01042161">
    <property type="protein sequence ID" value="CEK89026.1"/>
    <property type="molecule type" value="Transcribed_RNA"/>
</dbReference>
<name>A0A0B7B9R6_9EUPU</name>